<dbReference type="Pfam" id="PF02913">
    <property type="entry name" value="FAD-oxidase_C"/>
    <property type="match status" value="1"/>
</dbReference>
<comment type="subcellular location">
    <subcellularLocation>
        <location evidence="8">Peroxisome</location>
    </subcellularLocation>
</comment>
<protein>
    <recommendedName>
        <fullName evidence="2 8">Alkylglycerone-phosphate synthase</fullName>
        <shortName evidence="8">Alkyl-DHAP synthase</shortName>
        <ecNumber evidence="2 8">2.5.1.26</ecNumber>
    </recommendedName>
</protein>
<comment type="similarity">
    <text evidence="8">Belongs to the FAD-binding oxidoreductase/transferase type 4 family.</text>
</comment>
<reference evidence="10" key="1">
    <citation type="submission" date="2021-01" db="EMBL/GenBank/DDBJ databases">
        <authorList>
            <person name="Corre E."/>
            <person name="Pelletier E."/>
            <person name="Niang G."/>
            <person name="Scheremetjew M."/>
            <person name="Finn R."/>
            <person name="Kale V."/>
            <person name="Holt S."/>
            <person name="Cochrane G."/>
            <person name="Meng A."/>
            <person name="Brown T."/>
            <person name="Cohen L."/>
        </authorList>
    </citation>
    <scope>NUCLEOTIDE SEQUENCE</scope>
    <source>
        <strain evidence="10">DIVA3 518/3/11/1/6</strain>
    </source>
</reference>
<gene>
    <name evidence="10" type="ORF">VSP0166_LOCUS2457</name>
</gene>
<dbReference type="InterPro" id="IPR025650">
    <property type="entry name" value="Alkyl-DHAP_Synthase"/>
</dbReference>
<keyword evidence="3 8" id="KW-0285">Flavoprotein</keyword>
<keyword evidence="4 8" id="KW-0274">FAD</keyword>
<comment type="catalytic activity">
    <reaction evidence="8">
        <text>a long chain fatty alcohol + a 1-acylglycerone 3-phosphate = a 1-O-alkylglycerone 3-phosphate + a long-chain fatty acid + H(+)</text>
        <dbReference type="Rhea" id="RHEA:36171"/>
        <dbReference type="ChEBI" id="CHEBI:15378"/>
        <dbReference type="ChEBI" id="CHEBI:17135"/>
        <dbReference type="ChEBI" id="CHEBI:57534"/>
        <dbReference type="ChEBI" id="CHEBI:57560"/>
        <dbReference type="ChEBI" id="CHEBI:73315"/>
        <dbReference type="EC" id="2.5.1.26"/>
    </reaction>
</comment>
<evidence type="ECO:0000256" key="5">
    <source>
        <dbReference type="PIRSR" id="PIRSR625650-1"/>
    </source>
</evidence>
<feature type="domain" description="FAD-binding oxidoreductase/transferase type 4 C-terminal" evidence="9">
    <location>
        <begin position="2"/>
        <end position="252"/>
    </location>
</feature>
<evidence type="ECO:0000313" key="10">
    <source>
        <dbReference type="EMBL" id="CAE2203999.1"/>
    </source>
</evidence>
<name>A0A7S4HMV4_9EUKA</name>
<dbReference type="Gene3D" id="1.10.45.10">
    <property type="entry name" value="Vanillyl-alcohol Oxidase, Chain A, domain 4"/>
    <property type="match status" value="1"/>
</dbReference>
<dbReference type="GO" id="GO:0050660">
    <property type="term" value="F:flavin adenine dinucleotide binding"/>
    <property type="evidence" value="ECO:0007669"/>
    <property type="project" value="InterPro"/>
</dbReference>
<dbReference type="InterPro" id="IPR016164">
    <property type="entry name" value="FAD-linked_Oxase-like_C"/>
</dbReference>
<dbReference type="PANTHER" id="PTHR46568:SF1">
    <property type="entry name" value="ALKYLDIHYDROXYACETONEPHOSPHATE SYNTHASE, PEROXISOMAL"/>
    <property type="match status" value="1"/>
</dbReference>
<comment type="function">
    <text evidence="8">Catalyzes the exchange of an acyl for a long-chain alkyl group and the formation of the ether bond in the biosynthesis of ether phospholipids.</text>
</comment>
<accession>A0A7S4HMV4</accession>
<keyword evidence="8" id="KW-0808">Transferase</keyword>
<dbReference type="InterPro" id="IPR016171">
    <property type="entry name" value="Vanillyl_alc_oxidase_C-sub2"/>
</dbReference>
<sequence>MREVAYKRAQPVSIRLMDNTQFQMGQCLTPGESSKFGWLTDNLKHMYLTKWAGFDLEKMVACTVLFEGDKDVIDREQKTIYALADKHKGINAGQTNGRKGYFLTFMIAYLRDYSFGYWLIGESFETSIPWANVLDVCYRVTDRIENSAEEFELPYAPMCSYRVTQLYDTGACVYFYFGFIFRGLADPVRKFNQIEALARDVVLECGGSISHHHGVGKLRRQWLGQCNSPLGNQMVASVKRAVDPTNVLGNGNLLGIVGSQKQ</sequence>
<dbReference type="InterPro" id="IPR004113">
    <property type="entry name" value="FAD-bd_oxidored_4_C"/>
</dbReference>
<evidence type="ECO:0000256" key="8">
    <source>
        <dbReference type="RuleBase" id="RU363113"/>
    </source>
</evidence>
<keyword evidence="8" id="KW-0443">Lipid metabolism</keyword>
<evidence type="ECO:0000256" key="4">
    <source>
        <dbReference type="ARBA" id="ARBA00022827"/>
    </source>
</evidence>
<dbReference type="UniPathway" id="UPA00781"/>
<dbReference type="AlphaFoldDB" id="A0A7S4HMV4"/>
<comment type="subunit">
    <text evidence="8">Homodimer.</text>
</comment>
<feature type="site" description="Important for enzyme activity" evidence="7">
    <location>
        <position position="15"/>
    </location>
</feature>
<proteinExistence type="inferred from homology"/>
<dbReference type="GO" id="GO:0008609">
    <property type="term" value="F:alkylglycerone-phosphate synthase activity"/>
    <property type="evidence" value="ECO:0007669"/>
    <property type="project" value="UniProtKB-EC"/>
</dbReference>
<dbReference type="Gene3D" id="3.30.70.3450">
    <property type="match status" value="1"/>
</dbReference>
<comment type="pathway">
    <text evidence="1 8">Glycerolipid metabolism; ether lipid biosynthesis.</text>
</comment>
<evidence type="ECO:0000256" key="2">
    <source>
        <dbReference type="ARBA" id="ARBA00012385"/>
    </source>
</evidence>
<dbReference type="PANTHER" id="PTHR46568">
    <property type="entry name" value="ALKYLDIHYDROXYACETONEPHOSPHATE SYNTHASE, PEROXISOMAL"/>
    <property type="match status" value="1"/>
</dbReference>
<dbReference type="GO" id="GO:0008611">
    <property type="term" value="P:ether lipid biosynthetic process"/>
    <property type="evidence" value="ECO:0007669"/>
    <property type="project" value="UniProtKB-UniPathway"/>
</dbReference>
<evidence type="ECO:0000256" key="6">
    <source>
        <dbReference type="PIRSR" id="PIRSR625650-2"/>
    </source>
</evidence>
<keyword evidence="8" id="KW-0576">Peroxisome</keyword>
<organism evidence="10">
    <name type="scientific">Vannella robusta</name>
    <dbReference type="NCBI Taxonomy" id="1487602"/>
    <lineage>
        <taxon>Eukaryota</taxon>
        <taxon>Amoebozoa</taxon>
        <taxon>Discosea</taxon>
        <taxon>Flabellinia</taxon>
        <taxon>Vannellidae</taxon>
        <taxon>Vannella</taxon>
    </lineage>
</organism>
<feature type="binding site" evidence="6">
    <location>
        <position position="111"/>
    </location>
    <ligand>
        <name>substrate</name>
    </ligand>
</feature>
<evidence type="ECO:0000256" key="3">
    <source>
        <dbReference type="ARBA" id="ARBA00022630"/>
    </source>
</evidence>
<evidence type="ECO:0000256" key="1">
    <source>
        <dbReference type="ARBA" id="ARBA00004670"/>
    </source>
</evidence>
<dbReference type="EC" id="2.5.1.26" evidence="2 8"/>
<evidence type="ECO:0000256" key="7">
    <source>
        <dbReference type="PIRSR" id="PIRSR625650-4"/>
    </source>
</evidence>
<dbReference type="EMBL" id="HBKP01003396">
    <property type="protein sequence ID" value="CAE2203999.1"/>
    <property type="molecule type" value="Transcribed_RNA"/>
</dbReference>
<dbReference type="GO" id="GO:0005777">
    <property type="term" value="C:peroxisome"/>
    <property type="evidence" value="ECO:0007669"/>
    <property type="project" value="UniProtKB-SubCell"/>
</dbReference>
<feature type="active site" description="Proton donor/acceptor" evidence="5">
    <location>
        <position position="174"/>
    </location>
</feature>
<comment type="cofactor">
    <cofactor evidence="8">
        <name>FAD</name>
        <dbReference type="ChEBI" id="CHEBI:57692"/>
    </cofactor>
</comment>
<keyword evidence="8" id="KW-0444">Lipid biosynthesis</keyword>
<dbReference type="SUPFAM" id="SSF55103">
    <property type="entry name" value="FAD-linked oxidases, C-terminal domain"/>
    <property type="match status" value="1"/>
</dbReference>
<evidence type="ECO:0000259" key="9">
    <source>
        <dbReference type="Pfam" id="PF02913"/>
    </source>
</evidence>
<dbReference type="Gene3D" id="3.30.300.330">
    <property type="match status" value="1"/>
</dbReference>